<evidence type="ECO:0000313" key="3">
    <source>
        <dbReference type="Proteomes" id="UP000028073"/>
    </source>
</evidence>
<reference evidence="2 3" key="1">
    <citation type="submission" date="2014-06" db="EMBL/GenBank/DDBJ databases">
        <title>Whole Genome Sequences of Three Symbiotic Endozoicomonas Bacteria.</title>
        <authorList>
            <person name="Neave M.J."/>
            <person name="Apprill A."/>
            <person name="Voolstra C.R."/>
        </authorList>
    </citation>
    <scope>NUCLEOTIDE SEQUENCE [LARGE SCALE GENOMIC DNA]</scope>
    <source>
        <strain evidence="2 3">DSM 25634</strain>
    </source>
</reference>
<dbReference type="Proteomes" id="UP000028073">
    <property type="component" value="Unassembled WGS sequence"/>
</dbReference>
<dbReference type="AlphaFoldDB" id="A0A081NFH3"/>
<proteinExistence type="predicted"/>
<keyword evidence="3" id="KW-1185">Reference proteome</keyword>
<evidence type="ECO:0000256" key="1">
    <source>
        <dbReference type="SAM" id="SignalP"/>
    </source>
</evidence>
<keyword evidence="1" id="KW-0732">Signal</keyword>
<name>A0A081NFH3_9GAMM</name>
<accession>A0A081NFH3</accession>
<gene>
    <name evidence="2" type="ORF">GZ78_15250</name>
</gene>
<feature type="signal peptide" evidence="1">
    <location>
        <begin position="1"/>
        <end position="18"/>
    </location>
</feature>
<organism evidence="2 3">
    <name type="scientific">Endozoicomonas numazuensis</name>
    <dbReference type="NCBI Taxonomy" id="1137799"/>
    <lineage>
        <taxon>Bacteria</taxon>
        <taxon>Pseudomonadati</taxon>
        <taxon>Pseudomonadota</taxon>
        <taxon>Gammaproteobacteria</taxon>
        <taxon>Oceanospirillales</taxon>
        <taxon>Endozoicomonadaceae</taxon>
        <taxon>Endozoicomonas</taxon>
    </lineage>
</organism>
<dbReference type="EMBL" id="JOKH01000003">
    <property type="protein sequence ID" value="KEQ17196.1"/>
    <property type="molecule type" value="Genomic_DNA"/>
</dbReference>
<evidence type="ECO:0000313" key="2">
    <source>
        <dbReference type="EMBL" id="KEQ17196.1"/>
    </source>
</evidence>
<sequence length="238" mass="27826">MQIFKYLVLALFSLQAFAQERLYNFDYYQIYSRVLELASEEAGFGRTYSLYRISTEFSHRKKNLFIAFLLKYPVSSDEKYNYICLVVDSSGKLIEKETNIKPVFNKPNKPNDSCYKIQGHDRDIFNVIYNVNHNTIEKNLDYHLLKKKENPNLSSEKRTNVHPLISRKSGTPKLYIYASYQYSSKGSLYHACQIIDENGELIEFLENIPERKEKIFGSLEVSRASKSCNLSKALSQRY</sequence>
<dbReference type="RefSeq" id="WP_034837185.1">
    <property type="nucleotide sequence ID" value="NZ_JOKH01000003.1"/>
</dbReference>
<evidence type="ECO:0008006" key="4">
    <source>
        <dbReference type="Google" id="ProtNLM"/>
    </source>
</evidence>
<protein>
    <recommendedName>
        <fullName evidence="4">FTP domain-containing protein</fullName>
    </recommendedName>
</protein>
<comment type="caution">
    <text evidence="2">The sequence shown here is derived from an EMBL/GenBank/DDBJ whole genome shotgun (WGS) entry which is preliminary data.</text>
</comment>
<feature type="chain" id="PRO_5001760765" description="FTP domain-containing protein" evidence="1">
    <location>
        <begin position="19"/>
        <end position="238"/>
    </location>
</feature>